<evidence type="ECO:0000259" key="1">
    <source>
        <dbReference type="Pfam" id="PF00646"/>
    </source>
</evidence>
<keyword evidence="3" id="KW-1185">Reference proteome</keyword>
<proteinExistence type="predicted"/>
<accession>A0AAD6EJK8</accession>
<evidence type="ECO:0000313" key="2">
    <source>
        <dbReference type="EMBL" id="KAJ3686970.1"/>
    </source>
</evidence>
<feature type="domain" description="F-box" evidence="1">
    <location>
        <begin position="15"/>
        <end position="55"/>
    </location>
</feature>
<evidence type="ECO:0000313" key="3">
    <source>
        <dbReference type="Proteomes" id="UP001210211"/>
    </source>
</evidence>
<protein>
    <recommendedName>
        <fullName evidence="1">F-box domain-containing protein</fullName>
    </recommendedName>
</protein>
<dbReference type="SUPFAM" id="SSF81383">
    <property type="entry name" value="F-box domain"/>
    <property type="match status" value="1"/>
</dbReference>
<dbReference type="Pfam" id="PF00646">
    <property type="entry name" value="F-box"/>
    <property type="match status" value="1"/>
</dbReference>
<comment type="caution">
    <text evidence="2">The sequence shown here is derived from an EMBL/GenBank/DDBJ whole genome shotgun (WGS) entry which is preliminary data.</text>
</comment>
<dbReference type="InterPro" id="IPR053197">
    <property type="entry name" value="F-box_SCFL_complex_component"/>
</dbReference>
<dbReference type="InterPro" id="IPR001810">
    <property type="entry name" value="F-box_dom"/>
</dbReference>
<dbReference type="PANTHER" id="PTHR34223:SF51">
    <property type="entry name" value="OS06G0556300 PROTEIN"/>
    <property type="match status" value="1"/>
</dbReference>
<dbReference type="EMBL" id="JAMRDG010000002">
    <property type="protein sequence ID" value="KAJ3686970.1"/>
    <property type="molecule type" value="Genomic_DNA"/>
</dbReference>
<organism evidence="2 3">
    <name type="scientific">Rhynchospora tenuis</name>
    <dbReference type="NCBI Taxonomy" id="198213"/>
    <lineage>
        <taxon>Eukaryota</taxon>
        <taxon>Viridiplantae</taxon>
        <taxon>Streptophyta</taxon>
        <taxon>Embryophyta</taxon>
        <taxon>Tracheophyta</taxon>
        <taxon>Spermatophyta</taxon>
        <taxon>Magnoliopsida</taxon>
        <taxon>Liliopsida</taxon>
        <taxon>Poales</taxon>
        <taxon>Cyperaceae</taxon>
        <taxon>Cyperoideae</taxon>
        <taxon>Rhynchosporeae</taxon>
        <taxon>Rhynchospora</taxon>
    </lineage>
</organism>
<gene>
    <name evidence="2" type="ORF">LUZ61_016134</name>
</gene>
<dbReference type="Gene3D" id="1.20.1280.50">
    <property type="match status" value="1"/>
</dbReference>
<dbReference type="InterPro" id="IPR053781">
    <property type="entry name" value="F-box_AtFBL13-like"/>
</dbReference>
<dbReference type="AlphaFoldDB" id="A0AAD6EJK8"/>
<dbReference type="Proteomes" id="UP001210211">
    <property type="component" value="Unassembled WGS sequence"/>
</dbReference>
<name>A0AAD6EJK8_9POAL</name>
<reference evidence="2 3" key="1">
    <citation type="journal article" date="2022" name="Cell">
        <title>Repeat-based holocentromeres influence genome architecture and karyotype evolution.</title>
        <authorList>
            <person name="Hofstatter P.G."/>
            <person name="Thangavel G."/>
            <person name="Lux T."/>
            <person name="Neumann P."/>
            <person name="Vondrak T."/>
            <person name="Novak P."/>
            <person name="Zhang M."/>
            <person name="Costa L."/>
            <person name="Castellani M."/>
            <person name="Scott A."/>
            <person name="Toegelov H."/>
            <person name="Fuchs J."/>
            <person name="Mata-Sucre Y."/>
            <person name="Dias Y."/>
            <person name="Vanzela A.L.L."/>
            <person name="Huettel B."/>
            <person name="Almeida C.C.S."/>
            <person name="Simkova H."/>
            <person name="Souza G."/>
            <person name="Pedrosa-Harand A."/>
            <person name="Macas J."/>
            <person name="Mayer K.F.X."/>
            <person name="Houben A."/>
            <person name="Marques A."/>
        </authorList>
    </citation>
    <scope>NUCLEOTIDE SEQUENCE [LARGE SCALE GENOMIC DNA]</scope>
    <source>
        <strain evidence="2">RhyTen1mFocal</strain>
    </source>
</reference>
<dbReference type="InterPro" id="IPR036047">
    <property type="entry name" value="F-box-like_dom_sf"/>
</dbReference>
<dbReference type="CDD" id="cd22160">
    <property type="entry name" value="F-box_AtFBL13-like"/>
    <property type="match status" value="1"/>
</dbReference>
<sequence length="72" mass="8310">MEQAGKSMRGEMDRISSLPDCLIHLTLSFLTAQEAVQTCVLSKRWKNLWTTSPFLNFDLRKFLCDDKPDDSE</sequence>
<dbReference type="PANTHER" id="PTHR34223">
    <property type="entry name" value="OS11G0201299 PROTEIN"/>
    <property type="match status" value="1"/>
</dbReference>